<accession>A0A8X7XLP2</accession>
<sequence>MERYLNWANAFLVVYSIDNRRSFEVCHQYLESLSQCTKALHQERPIILLGNKLDMERYRQVSKSDGITMASKYGCSFFEVSACLDYDCVQHVFHEVVREIKKAAKRKLPIHPLFITEEKPAVALSSVTPISATCKEMPSIAQAKLITVKSSRAQSKRRAPTLTLLKGFKIF</sequence>
<organism evidence="7 8">
    <name type="scientific">Polypterus senegalus</name>
    <name type="common">Senegal bichir</name>
    <dbReference type="NCBI Taxonomy" id="55291"/>
    <lineage>
        <taxon>Eukaryota</taxon>
        <taxon>Metazoa</taxon>
        <taxon>Chordata</taxon>
        <taxon>Craniata</taxon>
        <taxon>Vertebrata</taxon>
        <taxon>Euteleostomi</taxon>
        <taxon>Actinopterygii</taxon>
        <taxon>Polypteriformes</taxon>
        <taxon>Polypteridae</taxon>
        <taxon>Polypterus</taxon>
    </lineage>
</organism>
<keyword evidence="5" id="KW-0342">GTP-binding</keyword>
<comment type="similarity">
    <text evidence="1">Belongs to the small GTPase superfamily. Ras family.</text>
</comment>
<dbReference type="InterPro" id="IPR051065">
    <property type="entry name" value="Ras-related_GTPase"/>
</dbReference>
<comment type="catalytic activity">
    <reaction evidence="6">
        <text>GTP + H2O = GDP + phosphate + H(+)</text>
        <dbReference type="Rhea" id="RHEA:19669"/>
        <dbReference type="ChEBI" id="CHEBI:15377"/>
        <dbReference type="ChEBI" id="CHEBI:15378"/>
        <dbReference type="ChEBI" id="CHEBI:37565"/>
        <dbReference type="ChEBI" id="CHEBI:43474"/>
        <dbReference type="ChEBI" id="CHEBI:58189"/>
        <dbReference type="EC" id="3.6.5.2"/>
    </reaction>
</comment>
<evidence type="ECO:0000256" key="3">
    <source>
        <dbReference type="ARBA" id="ARBA00022741"/>
    </source>
</evidence>
<keyword evidence="4" id="KW-0378">Hydrolase</keyword>
<dbReference type="Proteomes" id="UP000886611">
    <property type="component" value="Unassembled WGS sequence"/>
</dbReference>
<feature type="non-terminal residue" evidence="7">
    <location>
        <position position="171"/>
    </location>
</feature>
<dbReference type="PANTHER" id="PTHR45704">
    <property type="entry name" value="RAS-LIKE FAMILY MEMBER 11"/>
    <property type="match status" value="1"/>
</dbReference>
<dbReference type="InterPro" id="IPR001806">
    <property type="entry name" value="Small_GTPase"/>
</dbReference>
<evidence type="ECO:0000256" key="2">
    <source>
        <dbReference type="ARBA" id="ARBA00011984"/>
    </source>
</evidence>
<protein>
    <recommendedName>
        <fullName evidence="2">small monomeric GTPase</fullName>
        <ecNumber evidence="2">3.6.5.2</ecNumber>
    </recommendedName>
</protein>
<evidence type="ECO:0000256" key="1">
    <source>
        <dbReference type="ARBA" id="ARBA00008344"/>
    </source>
</evidence>
<dbReference type="SUPFAM" id="SSF52540">
    <property type="entry name" value="P-loop containing nucleoside triphosphate hydrolases"/>
    <property type="match status" value="1"/>
</dbReference>
<evidence type="ECO:0000313" key="7">
    <source>
        <dbReference type="EMBL" id="KAG2470451.1"/>
    </source>
</evidence>
<evidence type="ECO:0000256" key="4">
    <source>
        <dbReference type="ARBA" id="ARBA00022801"/>
    </source>
</evidence>
<feature type="non-terminal residue" evidence="7">
    <location>
        <position position="1"/>
    </location>
</feature>
<dbReference type="SMART" id="SM00175">
    <property type="entry name" value="RAB"/>
    <property type="match status" value="1"/>
</dbReference>
<dbReference type="SMART" id="SM00173">
    <property type="entry name" value="RAS"/>
    <property type="match status" value="1"/>
</dbReference>
<keyword evidence="8" id="KW-1185">Reference proteome</keyword>
<dbReference type="Pfam" id="PF00071">
    <property type="entry name" value="Ras"/>
    <property type="match status" value="1"/>
</dbReference>
<evidence type="ECO:0000256" key="6">
    <source>
        <dbReference type="ARBA" id="ARBA00048098"/>
    </source>
</evidence>
<dbReference type="Gene3D" id="3.40.50.300">
    <property type="entry name" value="P-loop containing nucleotide triphosphate hydrolases"/>
    <property type="match status" value="1"/>
</dbReference>
<reference evidence="7 8" key="1">
    <citation type="journal article" date="2021" name="Cell">
        <title>Tracing the genetic footprints of vertebrate landing in non-teleost ray-finned fishes.</title>
        <authorList>
            <person name="Bi X."/>
            <person name="Wang K."/>
            <person name="Yang L."/>
            <person name="Pan H."/>
            <person name="Jiang H."/>
            <person name="Wei Q."/>
            <person name="Fang M."/>
            <person name="Yu H."/>
            <person name="Zhu C."/>
            <person name="Cai Y."/>
            <person name="He Y."/>
            <person name="Gan X."/>
            <person name="Zeng H."/>
            <person name="Yu D."/>
            <person name="Zhu Y."/>
            <person name="Jiang H."/>
            <person name="Qiu Q."/>
            <person name="Yang H."/>
            <person name="Zhang Y.E."/>
            <person name="Wang W."/>
            <person name="Zhu M."/>
            <person name="He S."/>
            <person name="Zhang G."/>
        </authorList>
    </citation>
    <scope>NUCLEOTIDE SEQUENCE [LARGE SCALE GENOMIC DNA]</scope>
    <source>
        <strain evidence="7">Bchr_013</strain>
    </source>
</reference>
<evidence type="ECO:0000256" key="5">
    <source>
        <dbReference type="ARBA" id="ARBA00023134"/>
    </source>
</evidence>
<dbReference type="PROSITE" id="PS51419">
    <property type="entry name" value="RAB"/>
    <property type="match status" value="1"/>
</dbReference>
<dbReference type="GO" id="GO:0005525">
    <property type="term" value="F:GTP binding"/>
    <property type="evidence" value="ECO:0007669"/>
    <property type="project" value="UniProtKB-KW"/>
</dbReference>
<dbReference type="EMBL" id="JAATIS010000094">
    <property type="protein sequence ID" value="KAG2470451.1"/>
    <property type="molecule type" value="Genomic_DNA"/>
</dbReference>
<dbReference type="GO" id="GO:0003925">
    <property type="term" value="F:G protein activity"/>
    <property type="evidence" value="ECO:0007669"/>
    <property type="project" value="UniProtKB-EC"/>
</dbReference>
<proteinExistence type="inferred from homology"/>
<name>A0A8X7XLP2_POLSE</name>
<dbReference type="AlphaFoldDB" id="A0A8X7XLP2"/>
<gene>
    <name evidence="7" type="primary">Rasl12</name>
    <name evidence="7" type="ORF">GTO96_0006210</name>
</gene>
<evidence type="ECO:0000313" key="8">
    <source>
        <dbReference type="Proteomes" id="UP000886611"/>
    </source>
</evidence>
<dbReference type="PROSITE" id="PS51421">
    <property type="entry name" value="RAS"/>
    <property type="match status" value="1"/>
</dbReference>
<dbReference type="EC" id="3.6.5.2" evidence="2"/>
<keyword evidence="3" id="KW-0547">Nucleotide-binding</keyword>
<comment type="caution">
    <text evidence="7">The sequence shown here is derived from an EMBL/GenBank/DDBJ whole genome shotgun (WGS) entry which is preliminary data.</text>
</comment>
<dbReference type="InterPro" id="IPR027417">
    <property type="entry name" value="P-loop_NTPase"/>
</dbReference>